<sequence length="112" mass="12925">MPFYAKLSTQPQILVLLPVTSFLRVGRETESVGAADLTSPYSASHSKSVRHRLILVGDLEFQKAPQKRQLTMFLSQIPQLYGTRLKYRWTRLISQESFQYQQVVSYLCQNKS</sequence>
<protein>
    <submittedName>
        <fullName evidence="1">Hypothetical_protein</fullName>
    </submittedName>
</protein>
<gene>
    <name evidence="1" type="ORF">HINF_LOCUS55630</name>
</gene>
<name>A0ABP1KY94_9EUKA</name>
<accession>A0ABP1KY94</accession>
<keyword evidence="2" id="KW-1185">Reference proteome</keyword>
<dbReference type="Proteomes" id="UP001642409">
    <property type="component" value="Unassembled WGS sequence"/>
</dbReference>
<proteinExistence type="predicted"/>
<evidence type="ECO:0000313" key="1">
    <source>
        <dbReference type="EMBL" id="CAL6072449.1"/>
    </source>
</evidence>
<comment type="caution">
    <text evidence="1">The sequence shown here is derived from an EMBL/GenBank/DDBJ whole genome shotgun (WGS) entry which is preliminary data.</text>
</comment>
<evidence type="ECO:0000313" key="2">
    <source>
        <dbReference type="Proteomes" id="UP001642409"/>
    </source>
</evidence>
<dbReference type="EMBL" id="CAXDID020000295">
    <property type="protein sequence ID" value="CAL6072449.1"/>
    <property type="molecule type" value="Genomic_DNA"/>
</dbReference>
<reference evidence="1 2" key="1">
    <citation type="submission" date="2024-07" db="EMBL/GenBank/DDBJ databases">
        <authorList>
            <person name="Akdeniz Z."/>
        </authorList>
    </citation>
    <scope>NUCLEOTIDE SEQUENCE [LARGE SCALE GENOMIC DNA]</scope>
</reference>
<organism evidence="1 2">
    <name type="scientific">Hexamita inflata</name>
    <dbReference type="NCBI Taxonomy" id="28002"/>
    <lineage>
        <taxon>Eukaryota</taxon>
        <taxon>Metamonada</taxon>
        <taxon>Diplomonadida</taxon>
        <taxon>Hexamitidae</taxon>
        <taxon>Hexamitinae</taxon>
        <taxon>Hexamita</taxon>
    </lineage>
</organism>